<comment type="caution">
    <text evidence="7">The sequence shown here is derived from an EMBL/GenBank/DDBJ whole genome shotgun (WGS) entry which is preliminary data.</text>
</comment>
<dbReference type="NCBIfam" id="NF001033">
    <property type="entry name" value="PRK00114.1"/>
    <property type="match status" value="1"/>
</dbReference>
<sequence length="290" mass="31647">MPDFLQRFHFQNTPVRGELCRLNEAYRAALAKHHYPEPVAALLGQAMVAVALMTATLKLKGSLILQIQGDGPVGLIMAECNQAGDVRAIARFDADASYADTQWTTLTGVGRLLLTIEPDDGERYQGIVPLEGASLADALGHYFRQSEQLPTKFIFAADNEGAAGLMLQVLPGHNSGEDDDLWPRVTQLAATVKNEELLGVAPEQLLYRLFHEESVELFPTTALRFKCTCSRERSANALVSLGVEDLREVAAEQGGTISVDCQFCHQVYGFDAVDIEQLFQPAADAPDSVQ</sequence>
<evidence type="ECO:0000313" key="8">
    <source>
        <dbReference type="Proteomes" id="UP001597044"/>
    </source>
</evidence>
<dbReference type="Gene3D" id="3.55.30.10">
    <property type="entry name" value="Hsp33 domain"/>
    <property type="match status" value="1"/>
</dbReference>
<name>A0ABW3HIZ8_9GAMM</name>
<reference evidence="8" key="1">
    <citation type="journal article" date="2019" name="Int. J. Syst. Evol. Microbiol.">
        <title>The Global Catalogue of Microorganisms (GCM) 10K type strain sequencing project: providing services to taxonomists for standard genome sequencing and annotation.</title>
        <authorList>
            <consortium name="The Broad Institute Genomics Platform"/>
            <consortium name="The Broad Institute Genome Sequencing Center for Infectious Disease"/>
            <person name="Wu L."/>
            <person name="Ma J."/>
        </authorList>
    </citation>
    <scope>NUCLEOTIDE SEQUENCE [LARGE SCALE GENOMIC DNA]</scope>
    <source>
        <strain evidence="8">CCUG 63419</strain>
    </source>
</reference>
<protein>
    <recommendedName>
        <fullName evidence="6">33 kDa chaperonin</fullName>
    </recommendedName>
    <alternativeName>
        <fullName evidence="6">Heat shock protein 33 homolog</fullName>
        <shortName evidence="6">HSP33</shortName>
    </alternativeName>
</protein>
<dbReference type="SUPFAM" id="SSF64397">
    <property type="entry name" value="Hsp33 domain"/>
    <property type="match status" value="1"/>
</dbReference>
<keyword evidence="4 6" id="KW-0143">Chaperone</keyword>
<dbReference type="InterPro" id="IPR016154">
    <property type="entry name" value="Heat_shock_Hsp33_C"/>
</dbReference>
<evidence type="ECO:0000256" key="1">
    <source>
        <dbReference type="ARBA" id="ARBA00022490"/>
    </source>
</evidence>
<keyword evidence="2 6" id="KW-0862">Zinc</keyword>
<evidence type="ECO:0000256" key="5">
    <source>
        <dbReference type="ARBA" id="ARBA00023284"/>
    </source>
</evidence>
<proteinExistence type="inferred from homology"/>
<dbReference type="Proteomes" id="UP001597044">
    <property type="component" value="Unassembled WGS sequence"/>
</dbReference>
<dbReference type="CDD" id="cd00498">
    <property type="entry name" value="Hsp33"/>
    <property type="match status" value="1"/>
</dbReference>
<dbReference type="EMBL" id="JBHTIT010000001">
    <property type="protein sequence ID" value="MFD0950737.1"/>
    <property type="molecule type" value="Genomic_DNA"/>
</dbReference>
<feature type="disulfide bond" description="Redox-active" evidence="6">
    <location>
        <begin position="261"/>
        <end position="264"/>
    </location>
</feature>
<comment type="similarity">
    <text evidence="6">Belongs to the HSP33 family.</text>
</comment>
<keyword evidence="3 6" id="KW-1015">Disulfide bond</keyword>
<dbReference type="PIRSF" id="PIRSF005261">
    <property type="entry name" value="Heat_shock_Hsp33"/>
    <property type="match status" value="1"/>
</dbReference>
<evidence type="ECO:0000256" key="4">
    <source>
        <dbReference type="ARBA" id="ARBA00023186"/>
    </source>
</evidence>
<evidence type="ECO:0000256" key="2">
    <source>
        <dbReference type="ARBA" id="ARBA00022833"/>
    </source>
</evidence>
<dbReference type="Pfam" id="PF01430">
    <property type="entry name" value="HSP33"/>
    <property type="match status" value="1"/>
</dbReference>
<gene>
    <name evidence="6 7" type="primary">hslO</name>
    <name evidence="7" type="ORF">ACFQ0F_10105</name>
</gene>
<dbReference type="InterPro" id="IPR000397">
    <property type="entry name" value="Heat_shock_Hsp33"/>
</dbReference>
<dbReference type="PANTHER" id="PTHR30111">
    <property type="entry name" value="33 KDA CHAPERONIN"/>
    <property type="match status" value="1"/>
</dbReference>
<keyword evidence="1 6" id="KW-0963">Cytoplasm</keyword>
<dbReference type="InterPro" id="IPR016153">
    <property type="entry name" value="Heat_shock_Hsp33_N"/>
</dbReference>
<dbReference type="SUPFAM" id="SSF118352">
    <property type="entry name" value="HSP33 redox switch-like"/>
    <property type="match status" value="1"/>
</dbReference>
<comment type="function">
    <text evidence="6">Redox regulated molecular chaperone. Protects both thermally unfolding and oxidatively damaged proteins from irreversible aggregation. Plays an important role in the bacterial defense system toward oxidative stress.</text>
</comment>
<evidence type="ECO:0000256" key="6">
    <source>
        <dbReference type="HAMAP-Rule" id="MF_00117"/>
    </source>
</evidence>
<keyword evidence="8" id="KW-1185">Reference proteome</keyword>
<accession>A0ABW3HIZ8</accession>
<dbReference type="InterPro" id="IPR023212">
    <property type="entry name" value="Hsp33_helix_hairpin_bin_dom_sf"/>
</dbReference>
<comment type="subcellular location">
    <subcellularLocation>
        <location evidence="6">Cytoplasm</location>
    </subcellularLocation>
</comment>
<dbReference type="PANTHER" id="PTHR30111:SF1">
    <property type="entry name" value="33 KDA CHAPERONIN"/>
    <property type="match status" value="1"/>
</dbReference>
<keyword evidence="5 6" id="KW-0676">Redox-active center</keyword>
<dbReference type="HAMAP" id="MF_00117">
    <property type="entry name" value="HslO"/>
    <property type="match status" value="1"/>
</dbReference>
<evidence type="ECO:0000313" key="7">
    <source>
        <dbReference type="EMBL" id="MFD0950737.1"/>
    </source>
</evidence>
<dbReference type="Gene3D" id="3.90.1280.10">
    <property type="entry name" value="HSP33 redox switch-like"/>
    <property type="match status" value="1"/>
</dbReference>
<feature type="disulfide bond" description="Redox-active" evidence="6">
    <location>
        <begin position="227"/>
        <end position="229"/>
    </location>
</feature>
<evidence type="ECO:0000256" key="3">
    <source>
        <dbReference type="ARBA" id="ARBA00023157"/>
    </source>
</evidence>
<dbReference type="RefSeq" id="WP_379071727.1">
    <property type="nucleotide sequence ID" value="NZ_JBHTIT010000001.1"/>
</dbReference>
<dbReference type="Gene3D" id="1.10.287.480">
    <property type="entry name" value="helix hairpin bin"/>
    <property type="match status" value="1"/>
</dbReference>
<organism evidence="7 8">
    <name type="scientific">Paraperlucidibaca wandonensis</name>
    <dbReference type="NCBI Taxonomy" id="1268273"/>
    <lineage>
        <taxon>Bacteria</taxon>
        <taxon>Pseudomonadati</taxon>
        <taxon>Pseudomonadota</taxon>
        <taxon>Gammaproteobacteria</taxon>
        <taxon>Moraxellales</taxon>
        <taxon>Moraxellaceae</taxon>
        <taxon>Paraperlucidibaca</taxon>
    </lineage>
</organism>
<comment type="PTM">
    <text evidence="6">Under oxidizing conditions two disulfide bonds are formed involving the reactive cysteines. Under reducing conditions zinc is bound to the reactive cysteines and the protein is inactive.</text>
</comment>